<accession>A0A7K3WFZ9</accession>
<dbReference type="PANTHER" id="PTHR48107:SF16">
    <property type="entry name" value="NADPH-DEPENDENT ALDEHYDE REDUCTASE 1, CHLOROPLASTIC"/>
    <property type="match status" value="1"/>
</dbReference>
<evidence type="ECO:0000256" key="1">
    <source>
        <dbReference type="ARBA" id="ARBA00006484"/>
    </source>
</evidence>
<comment type="caution">
    <text evidence="5">The sequence shown here is derived from an EMBL/GenBank/DDBJ whole genome shotgun (WGS) entry which is preliminary data.</text>
</comment>
<evidence type="ECO:0000259" key="4">
    <source>
        <dbReference type="SMART" id="SM00822"/>
    </source>
</evidence>
<reference evidence="5 6" key="1">
    <citation type="submission" date="2020-02" db="EMBL/GenBank/DDBJ databases">
        <title>The whole genome sequence of CPCC 205119.</title>
        <authorList>
            <person name="Jiang Z."/>
        </authorList>
    </citation>
    <scope>NUCLEOTIDE SEQUENCE [LARGE SCALE GENOMIC DNA]</scope>
    <source>
        <strain evidence="5 6">CPCC 205119</strain>
    </source>
</reference>
<dbReference type="SMART" id="SM00822">
    <property type="entry name" value="PKS_KR"/>
    <property type="match status" value="1"/>
</dbReference>
<dbReference type="GO" id="GO:0047936">
    <property type="term" value="F:glucose 1-dehydrogenase [NAD(P)+] activity"/>
    <property type="evidence" value="ECO:0007669"/>
    <property type="project" value="UniProtKB-EC"/>
</dbReference>
<dbReference type="EMBL" id="JAAGWK010000022">
    <property type="protein sequence ID" value="NEL55354.1"/>
    <property type="molecule type" value="Genomic_DNA"/>
</dbReference>
<name>A0A7K3WFZ9_9ACTN</name>
<evidence type="ECO:0000313" key="5">
    <source>
        <dbReference type="EMBL" id="NEL55354.1"/>
    </source>
</evidence>
<keyword evidence="2 5" id="KW-0560">Oxidoreductase</keyword>
<feature type="compositionally biased region" description="Basic and acidic residues" evidence="3">
    <location>
        <begin position="29"/>
        <end position="42"/>
    </location>
</feature>
<dbReference type="PRINTS" id="PR00080">
    <property type="entry name" value="SDRFAMILY"/>
</dbReference>
<dbReference type="PRINTS" id="PR00081">
    <property type="entry name" value="GDHRDH"/>
</dbReference>
<dbReference type="InterPro" id="IPR002347">
    <property type="entry name" value="SDR_fam"/>
</dbReference>
<feature type="region of interest" description="Disordered" evidence="3">
    <location>
        <begin position="1"/>
        <end position="46"/>
    </location>
</feature>
<dbReference type="Proteomes" id="UP000470470">
    <property type="component" value="Unassembled WGS sequence"/>
</dbReference>
<evidence type="ECO:0000256" key="3">
    <source>
        <dbReference type="SAM" id="MobiDB-lite"/>
    </source>
</evidence>
<evidence type="ECO:0000256" key="2">
    <source>
        <dbReference type="ARBA" id="ARBA00023002"/>
    </source>
</evidence>
<dbReference type="Pfam" id="PF13561">
    <property type="entry name" value="adh_short_C2"/>
    <property type="match status" value="1"/>
</dbReference>
<dbReference type="InterPro" id="IPR036291">
    <property type="entry name" value="NAD(P)-bd_dom_sf"/>
</dbReference>
<sequence>MTDQLTDPVTRYPGGGYPEQSQDAPGLESELRPGADHGEDSYRGTGKLTGRKALVTGADSGIGRATAIAYAREGADVVLNYLPSEQSDAEEVARLVEQAGRKAVLAPADISVEEEARGLVRRAVEELGGLDLVANIAGEQQYVEDLADVTTEQFDRTFRTNVYALFWIVQEALPHLPAGATIVNTSSIQAYQPSPGLVDYASTKATINTMSKALAQQLAPKGIRVNVVAPGPFWTPLQASGGQPTEKLPEFGAETPLGRAGQPAELAGAYVYLASPESSYVTGETLNVNGGMPTP</sequence>
<dbReference type="SUPFAM" id="SSF51735">
    <property type="entry name" value="NAD(P)-binding Rossmann-fold domains"/>
    <property type="match status" value="1"/>
</dbReference>
<feature type="domain" description="Ketoreductase" evidence="4">
    <location>
        <begin position="51"/>
        <end position="237"/>
    </location>
</feature>
<dbReference type="NCBIfam" id="NF005559">
    <property type="entry name" value="PRK07231.1"/>
    <property type="match status" value="1"/>
</dbReference>
<dbReference type="RefSeq" id="WP_162392377.1">
    <property type="nucleotide sequence ID" value="NZ_JAABOZ010000001.1"/>
</dbReference>
<proteinExistence type="inferred from homology"/>
<keyword evidence="6" id="KW-1185">Reference proteome</keyword>
<comment type="similarity">
    <text evidence="1">Belongs to the short-chain dehydrogenases/reductases (SDR) family.</text>
</comment>
<dbReference type="EC" id="1.1.1.47" evidence="5"/>
<evidence type="ECO:0000313" key="6">
    <source>
        <dbReference type="Proteomes" id="UP000470470"/>
    </source>
</evidence>
<gene>
    <name evidence="5" type="ORF">G1H19_15290</name>
</gene>
<protein>
    <submittedName>
        <fullName evidence="5">Glucose 1-dehydrogenase</fullName>
        <ecNumber evidence="5">1.1.1.47</ecNumber>
    </submittedName>
</protein>
<dbReference type="InterPro" id="IPR057326">
    <property type="entry name" value="KR_dom"/>
</dbReference>
<dbReference type="AlphaFoldDB" id="A0A7K3WFZ9"/>
<dbReference type="Gene3D" id="3.40.50.720">
    <property type="entry name" value="NAD(P)-binding Rossmann-like Domain"/>
    <property type="match status" value="1"/>
</dbReference>
<organism evidence="5 6">
    <name type="scientific">Goekera deserti</name>
    <dbReference type="NCBI Taxonomy" id="2497753"/>
    <lineage>
        <taxon>Bacteria</taxon>
        <taxon>Bacillati</taxon>
        <taxon>Actinomycetota</taxon>
        <taxon>Actinomycetes</taxon>
        <taxon>Geodermatophilales</taxon>
        <taxon>Geodermatophilaceae</taxon>
        <taxon>Goekera</taxon>
    </lineage>
</organism>
<dbReference type="PANTHER" id="PTHR48107">
    <property type="entry name" value="NADPH-DEPENDENT ALDEHYDE REDUCTASE-LIKE PROTEIN, CHLOROPLASTIC-RELATED"/>
    <property type="match status" value="1"/>
</dbReference>
<dbReference type="FunFam" id="3.40.50.720:FF:000097">
    <property type="entry name" value="SDR family oxidoreductase"/>
    <property type="match status" value="1"/>
</dbReference>